<gene>
    <name evidence="2" type="ORF">LUZ62_032637</name>
</gene>
<reference evidence="2" key="1">
    <citation type="submission" date="2022-08" db="EMBL/GenBank/DDBJ databases">
        <authorList>
            <person name="Marques A."/>
        </authorList>
    </citation>
    <scope>NUCLEOTIDE SEQUENCE</scope>
    <source>
        <strain evidence="2">RhyPub2mFocal</strain>
        <tissue evidence="2">Leaves</tissue>
    </source>
</reference>
<protein>
    <submittedName>
        <fullName evidence="2">F-box/RNI-like superfamily protein</fullName>
    </submittedName>
</protein>
<evidence type="ECO:0000313" key="2">
    <source>
        <dbReference type="EMBL" id="KAJ4820071.1"/>
    </source>
</evidence>
<dbReference type="InterPro" id="IPR001810">
    <property type="entry name" value="F-box_dom"/>
</dbReference>
<dbReference type="AlphaFoldDB" id="A0AAV8HUY3"/>
<dbReference type="PROSITE" id="PS50181">
    <property type="entry name" value="FBOX"/>
    <property type="match status" value="1"/>
</dbReference>
<dbReference type="CDD" id="cd22160">
    <property type="entry name" value="F-box_AtFBL13-like"/>
    <property type="match status" value="1"/>
</dbReference>
<dbReference type="InterPro" id="IPR036047">
    <property type="entry name" value="F-box-like_dom_sf"/>
</dbReference>
<proteinExistence type="predicted"/>
<sequence>MEPPNKKTRSNGELTLSLSRNSPDLSTLPDNVLIHILSFMDPKEAVQTCILSKRWRNLWTCVPSLNFDKSGFEGSHAAFVHFVTNMLLFRGASKLDTFRLRWHACEKVSTHGQENCQFHVSNASAWIFSALRCKPLTISLDLYGFANLELPHALFTCSSLEHLELQFFDSRRAATEPSYVNLPNLKKLKLRCFKLSDPVMEMILSGCPLLEELNLDSCSLNFSCMKSDLLRCLAIINCRGSGLVEFFLPNLVSLSLKNEYPGKTKLSLKNTPSLVKVSVFYHHFVECYFSGAEFEFFNCLTTVTDLELYGSGVKELLEKTVPNCPIFSNLKQLTFGQWSINEKLDLLCQMLQHTPNLEKLTIVHKKDITYVPKKHARSGEVKEKCATGQIPFRCEHLKVIDIRYSDPSGAHELVGILLQNTSQGERVRIDLSRF</sequence>
<comment type="caution">
    <text evidence="2">The sequence shown here is derived from an EMBL/GenBank/DDBJ whole genome shotgun (WGS) entry which is preliminary data.</text>
</comment>
<evidence type="ECO:0000313" key="3">
    <source>
        <dbReference type="Proteomes" id="UP001140206"/>
    </source>
</evidence>
<dbReference type="PANTHER" id="PTHR34223:SF51">
    <property type="entry name" value="OS06G0556300 PROTEIN"/>
    <property type="match status" value="1"/>
</dbReference>
<organism evidence="2 3">
    <name type="scientific">Rhynchospora pubera</name>
    <dbReference type="NCBI Taxonomy" id="906938"/>
    <lineage>
        <taxon>Eukaryota</taxon>
        <taxon>Viridiplantae</taxon>
        <taxon>Streptophyta</taxon>
        <taxon>Embryophyta</taxon>
        <taxon>Tracheophyta</taxon>
        <taxon>Spermatophyta</taxon>
        <taxon>Magnoliopsida</taxon>
        <taxon>Liliopsida</taxon>
        <taxon>Poales</taxon>
        <taxon>Cyperaceae</taxon>
        <taxon>Cyperoideae</taxon>
        <taxon>Rhynchosporeae</taxon>
        <taxon>Rhynchospora</taxon>
    </lineage>
</organism>
<dbReference type="InterPro" id="IPR053197">
    <property type="entry name" value="F-box_SCFL_complex_component"/>
</dbReference>
<name>A0AAV8HUY3_9POAL</name>
<keyword evidence="3" id="KW-1185">Reference proteome</keyword>
<dbReference type="Gene3D" id="1.20.1280.50">
    <property type="match status" value="1"/>
</dbReference>
<dbReference type="Pfam" id="PF00646">
    <property type="entry name" value="F-box"/>
    <property type="match status" value="1"/>
</dbReference>
<evidence type="ECO:0000259" key="1">
    <source>
        <dbReference type="PROSITE" id="PS50181"/>
    </source>
</evidence>
<dbReference type="Proteomes" id="UP001140206">
    <property type="component" value="Chromosome 1"/>
</dbReference>
<dbReference type="Gene3D" id="3.80.10.10">
    <property type="entry name" value="Ribonuclease Inhibitor"/>
    <property type="match status" value="2"/>
</dbReference>
<dbReference type="SUPFAM" id="SSF52047">
    <property type="entry name" value="RNI-like"/>
    <property type="match status" value="1"/>
</dbReference>
<dbReference type="SMART" id="SM00256">
    <property type="entry name" value="FBOX"/>
    <property type="match status" value="1"/>
</dbReference>
<accession>A0AAV8HUY3</accession>
<dbReference type="InterPro" id="IPR055411">
    <property type="entry name" value="LRR_FXL15/At3g58940/PEG3-like"/>
</dbReference>
<feature type="domain" description="F-box" evidence="1">
    <location>
        <begin position="22"/>
        <end position="70"/>
    </location>
</feature>
<dbReference type="EMBL" id="JAMFTS010000001">
    <property type="protein sequence ID" value="KAJ4820071.1"/>
    <property type="molecule type" value="Genomic_DNA"/>
</dbReference>
<dbReference type="Pfam" id="PF24758">
    <property type="entry name" value="LRR_At5g56370"/>
    <property type="match status" value="1"/>
</dbReference>
<dbReference type="InterPro" id="IPR032675">
    <property type="entry name" value="LRR_dom_sf"/>
</dbReference>
<dbReference type="InterPro" id="IPR053781">
    <property type="entry name" value="F-box_AtFBL13-like"/>
</dbReference>
<dbReference type="PANTHER" id="PTHR34223">
    <property type="entry name" value="OS11G0201299 PROTEIN"/>
    <property type="match status" value="1"/>
</dbReference>
<dbReference type="SUPFAM" id="SSF81383">
    <property type="entry name" value="F-box domain"/>
    <property type="match status" value="1"/>
</dbReference>